<comment type="caution">
    <text evidence="7">The sequence shown here is derived from an EMBL/GenBank/DDBJ whole genome shotgun (WGS) entry which is preliminary data.</text>
</comment>
<evidence type="ECO:0000256" key="2">
    <source>
        <dbReference type="ARBA" id="ARBA00010961"/>
    </source>
</evidence>
<evidence type="ECO:0000256" key="1">
    <source>
        <dbReference type="ARBA" id="ARBA00002190"/>
    </source>
</evidence>
<sequence>MPGSATPAFLQFPPALRKVIYTTNAIESLNYQLRKVTKNRSQFPNDDAGLKLLWLAICDIEDTRARQRAKDKGKAATERKGGGRLIEGQVTTNWKQALAQLAAAYPDRMNPYL</sequence>
<dbReference type="InterPro" id="IPR001207">
    <property type="entry name" value="Transposase_mutator"/>
</dbReference>
<comment type="similarity">
    <text evidence="2 6">Belongs to the transposase mutator family.</text>
</comment>
<gene>
    <name evidence="7" type="ORF">J2S45_001871</name>
</gene>
<protein>
    <recommendedName>
        <fullName evidence="6">Mutator family transposase</fullName>
    </recommendedName>
</protein>
<evidence type="ECO:0000256" key="5">
    <source>
        <dbReference type="ARBA" id="ARBA00023172"/>
    </source>
</evidence>
<evidence type="ECO:0000256" key="3">
    <source>
        <dbReference type="ARBA" id="ARBA00022578"/>
    </source>
</evidence>
<accession>A0ABT9PL46</accession>
<name>A0ABT9PL46_9ACTO</name>
<dbReference type="Pfam" id="PF00872">
    <property type="entry name" value="Transposase_mut"/>
    <property type="match status" value="1"/>
</dbReference>
<keyword evidence="3 6" id="KW-0815">Transposition</keyword>
<evidence type="ECO:0000313" key="7">
    <source>
        <dbReference type="EMBL" id="MDP9833192.1"/>
    </source>
</evidence>
<keyword evidence="4 6" id="KW-0238">DNA-binding</keyword>
<dbReference type="EMBL" id="JAUSQL010000001">
    <property type="protein sequence ID" value="MDP9833192.1"/>
    <property type="molecule type" value="Genomic_DNA"/>
</dbReference>
<dbReference type="PANTHER" id="PTHR33217:SF5">
    <property type="entry name" value="MUTATOR FAMILY TRANSPOSASE"/>
    <property type="match status" value="1"/>
</dbReference>
<proteinExistence type="inferred from homology"/>
<dbReference type="Proteomes" id="UP001230145">
    <property type="component" value="Unassembled WGS sequence"/>
</dbReference>
<keyword evidence="5 6" id="KW-0233">DNA recombination</keyword>
<organism evidence="7 8">
    <name type="scientific">Trueperella abortisuis</name>
    <dbReference type="NCBI Taxonomy" id="445930"/>
    <lineage>
        <taxon>Bacteria</taxon>
        <taxon>Bacillati</taxon>
        <taxon>Actinomycetota</taxon>
        <taxon>Actinomycetes</taxon>
        <taxon>Actinomycetales</taxon>
        <taxon>Actinomycetaceae</taxon>
        <taxon>Trueperella</taxon>
    </lineage>
</organism>
<comment type="function">
    <text evidence="1 6">Required for the transposition of the insertion element.</text>
</comment>
<evidence type="ECO:0000256" key="6">
    <source>
        <dbReference type="RuleBase" id="RU365089"/>
    </source>
</evidence>
<evidence type="ECO:0000256" key="4">
    <source>
        <dbReference type="ARBA" id="ARBA00023125"/>
    </source>
</evidence>
<keyword evidence="8" id="KW-1185">Reference proteome</keyword>
<keyword evidence="6" id="KW-0814">Transposable element</keyword>
<evidence type="ECO:0000313" key="8">
    <source>
        <dbReference type="Proteomes" id="UP001230145"/>
    </source>
</evidence>
<dbReference type="PANTHER" id="PTHR33217">
    <property type="entry name" value="TRANSPOSASE FOR INSERTION SEQUENCE ELEMENT IS1081"/>
    <property type="match status" value="1"/>
</dbReference>
<reference evidence="7 8" key="1">
    <citation type="submission" date="2023-07" db="EMBL/GenBank/DDBJ databases">
        <title>Sequencing the genomes of 1000 actinobacteria strains.</title>
        <authorList>
            <person name="Klenk H.-P."/>
        </authorList>
    </citation>
    <scope>NUCLEOTIDE SEQUENCE [LARGE SCALE GENOMIC DNA]</scope>
    <source>
        <strain evidence="7 8">DSM 19515</strain>
    </source>
</reference>